<feature type="domain" description="RsbT co-antagonist protein RsbRD N-terminal" evidence="1">
    <location>
        <begin position="14"/>
        <end position="149"/>
    </location>
</feature>
<dbReference type="InterPro" id="IPR025751">
    <property type="entry name" value="RsbRD_N_dom"/>
</dbReference>
<dbReference type="Proteomes" id="UP000316238">
    <property type="component" value="Unassembled WGS sequence"/>
</dbReference>
<evidence type="ECO:0000313" key="2">
    <source>
        <dbReference type="EMBL" id="TAA75773.1"/>
    </source>
</evidence>
<comment type="caution">
    <text evidence="2">The sequence shown here is derived from an EMBL/GenBank/DDBJ whole genome shotgun (WGS) entry which is preliminary data.</text>
</comment>
<name>A0A521G469_9BACT</name>
<keyword evidence="3" id="KW-1185">Reference proteome</keyword>
<dbReference type="Pfam" id="PF14361">
    <property type="entry name" value="RsbRD_N"/>
    <property type="match status" value="1"/>
</dbReference>
<evidence type="ECO:0000313" key="3">
    <source>
        <dbReference type="Proteomes" id="UP000316238"/>
    </source>
</evidence>
<protein>
    <submittedName>
        <fullName evidence="2">RsbT co-antagonist protein rsbRD N-terminal domain-containing protein</fullName>
    </submittedName>
</protein>
<dbReference type="EMBL" id="NQJD01000003">
    <property type="protein sequence ID" value="TAA75773.1"/>
    <property type="molecule type" value="Genomic_DNA"/>
</dbReference>
<gene>
    <name evidence="2" type="ORF">CDV28_10312</name>
</gene>
<sequence>MQSLNEALKRNEEKILALWTERTLDTYESSSFFKKSQDRFANPVGMNIREGLTELFRLLVEGAGAEQFAGPLDQIIRIRAVQNFTPSQAVAPLLDMKSVVRQIFSADKDCRALLPELIPFDAEVDRAVLQAFDIYMECRERLHKARIRELKSGSYILTDSACASALIRENLRELSPQGGCTADKA</sequence>
<accession>A0A521G469</accession>
<proteinExistence type="predicted"/>
<dbReference type="AlphaFoldDB" id="A0A521G469"/>
<organism evidence="2 3">
    <name type="scientific">Candidatus Electronema aureum</name>
    <dbReference type="NCBI Taxonomy" id="2005002"/>
    <lineage>
        <taxon>Bacteria</taxon>
        <taxon>Pseudomonadati</taxon>
        <taxon>Thermodesulfobacteriota</taxon>
        <taxon>Desulfobulbia</taxon>
        <taxon>Desulfobulbales</taxon>
        <taxon>Desulfobulbaceae</taxon>
        <taxon>Candidatus Electronema</taxon>
    </lineage>
</organism>
<evidence type="ECO:0000259" key="1">
    <source>
        <dbReference type="Pfam" id="PF14361"/>
    </source>
</evidence>
<reference evidence="2" key="1">
    <citation type="submission" date="2017-07" db="EMBL/GenBank/DDBJ databases">
        <title>The cable genome - Insights into the physiology and evolution of filamentous bacteria capable of sulfide oxidation via long distance electron transfer.</title>
        <authorList>
            <person name="Thorup C."/>
            <person name="Bjerg J.T."/>
            <person name="Schreiber L."/>
            <person name="Nielsen L.P."/>
            <person name="Kjeldsen K.U."/>
            <person name="Boesen T."/>
            <person name="Boggild A."/>
            <person name="Meysman F."/>
            <person name="Geelhoed J."/>
            <person name="Schramm A."/>
        </authorList>
    </citation>
    <scope>NUCLEOTIDE SEQUENCE [LARGE SCALE GENOMIC DNA]</scope>
    <source>
        <strain evidence="2">GS</strain>
    </source>
</reference>